<dbReference type="EMBL" id="CAJNDS010000790">
    <property type="protein sequence ID" value="CAE7234218.1"/>
    <property type="molecule type" value="Genomic_DNA"/>
</dbReference>
<gene>
    <name evidence="1" type="ORF">SNAT2548_LOCUS9858</name>
</gene>
<evidence type="ECO:0000313" key="2">
    <source>
        <dbReference type="Proteomes" id="UP000604046"/>
    </source>
</evidence>
<name>A0A812L1L6_9DINO</name>
<dbReference type="Proteomes" id="UP000604046">
    <property type="component" value="Unassembled WGS sequence"/>
</dbReference>
<sequence>MSLKRARFEERASVSVDALSSRETFEESEPVREAAKKFRGVLVERYLDGRASASDTCLLAYYHTEAGGQGAEDLALKPSSASRHSAEHLRCHLGKEFPEPEVEFIDVPMHLKKAIGRQVVKHPARITSAMIRDELLRLKVLGPDATPAAVSKFLKADDSLGDLYKLHPVTLQALSEGYQTQAIVPLSVFFDGVVCSKNESFLGSSELCQCGCRGWCSVFPLLEHFKQDLSSSRDVKLPILDIKADWPALVELAGLRTWSHKTHPCPCCLVNQRDLTDLGQFTFKTHKHASFDKELYDAVVEASFKGARLEPSAELPDVSLFETKPTPFRCLFYIAGPHARVLHKSPLLEIPGLSLDSWCIDILHTWHYGPMSTYLAYTMRQLLASPIFQPGIAAFLDKEECEKMCLMALKAELWMHCKRRRETDPEWSKKGSEVWNLTLTMIASKHLRAKAAETHGLLLFVVELLQKYKPQLIFDGNTPEQNLKFQLLLAAGDAALAFDKILAEHERSVEEQSLFLLFSRYNEFANLCARAKVPLIPKTHLMFHLIQRASVKGNPRVYSTYKTTGPWHKCADQFTVVTGQCLCTGNWRC</sequence>
<organism evidence="1 2">
    <name type="scientific">Symbiodinium natans</name>
    <dbReference type="NCBI Taxonomy" id="878477"/>
    <lineage>
        <taxon>Eukaryota</taxon>
        <taxon>Sar</taxon>
        <taxon>Alveolata</taxon>
        <taxon>Dinophyceae</taxon>
        <taxon>Suessiales</taxon>
        <taxon>Symbiodiniaceae</taxon>
        <taxon>Symbiodinium</taxon>
    </lineage>
</organism>
<protein>
    <submittedName>
        <fullName evidence="1">Uncharacterized protein</fullName>
    </submittedName>
</protein>
<accession>A0A812L1L6</accession>
<proteinExistence type="predicted"/>
<comment type="caution">
    <text evidence="1">The sequence shown here is derived from an EMBL/GenBank/DDBJ whole genome shotgun (WGS) entry which is preliminary data.</text>
</comment>
<dbReference type="AlphaFoldDB" id="A0A812L1L6"/>
<reference evidence="1" key="1">
    <citation type="submission" date="2021-02" db="EMBL/GenBank/DDBJ databases">
        <authorList>
            <person name="Dougan E. K."/>
            <person name="Rhodes N."/>
            <person name="Thang M."/>
            <person name="Chan C."/>
        </authorList>
    </citation>
    <scope>NUCLEOTIDE SEQUENCE</scope>
</reference>
<dbReference type="OrthoDB" id="406238at2759"/>
<evidence type="ECO:0000313" key="1">
    <source>
        <dbReference type="EMBL" id="CAE7234218.1"/>
    </source>
</evidence>
<keyword evidence="2" id="KW-1185">Reference proteome</keyword>